<feature type="compositionally biased region" description="Polar residues" evidence="1">
    <location>
        <begin position="44"/>
        <end position="57"/>
    </location>
</feature>
<keyword evidence="3" id="KW-1185">Reference proteome</keyword>
<evidence type="ECO:0000256" key="1">
    <source>
        <dbReference type="SAM" id="MobiDB-lite"/>
    </source>
</evidence>
<dbReference type="AlphaFoldDB" id="A0A2G8SM58"/>
<name>A0A2G8SM58_9APHY</name>
<evidence type="ECO:0000313" key="3">
    <source>
        <dbReference type="Proteomes" id="UP000230002"/>
    </source>
</evidence>
<dbReference type="Proteomes" id="UP000230002">
    <property type="component" value="Unassembled WGS sequence"/>
</dbReference>
<accession>A0A2G8SM58</accession>
<dbReference type="EMBL" id="AYKW01000004">
    <property type="protein sequence ID" value="PIL34852.1"/>
    <property type="molecule type" value="Genomic_DNA"/>
</dbReference>
<organism evidence="2 3">
    <name type="scientific">Ganoderma sinense ZZ0214-1</name>
    <dbReference type="NCBI Taxonomy" id="1077348"/>
    <lineage>
        <taxon>Eukaryota</taxon>
        <taxon>Fungi</taxon>
        <taxon>Dikarya</taxon>
        <taxon>Basidiomycota</taxon>
        <taxon>Agaricomycotina</taxon>
        <taxon>Agaricomycetes</taxon>
        <taxon>Polyporales</taxon>
        <taxon>Polyporaceae</taxon>
        <taxon>Ganoderma</taxon>
    </lineage>
</organism>
<proteinExistence type="predicted"/>
<feature type="region of interest" description="Disordered" evidence="1">
    <location>
        <begin position="1"/>
        <end position="74"/>
    </location>
</feature>
<comment type="caution">
    <text evidence="2">The sequence shown here is derived from an EMBL/GenBank/DDBJ whole genome shotgun (WGS) entry which is preliminary data.</text>
</comment>
<gene>
    <name evidence="2" type="ORF">GSI_02639</name>
</gene>
<protein>
    <submittedName>
        <fullName evidence="2">Uncharacterized protein</fullName>
    </submittedName>
</protein>
<evidence type="ECO:0000313" key="2">
    <source>
        <dbReference type="EMBL" id="PIL34852.1"/>
    </source>
</evidence>
<reference evidence="2 3" key="1">
    <citation type="journal article" date="2015" name="Sci. Rep.">
        <title>Chromosome-level genome map provides insights into diverse defense mechanisms in the medicinal fungus Ganoderma sinense.</title>
        <authorList>
            <person name="Zhu Y."/>
            <person name="Xu J."/>
            <person name="Sun C."/>
            <person name="Zhou S."/>
            <person name="Xu H."/>
            <person name="Nelson D.R."/>
            <person name="Qian J."/>
            <person name="Song J."/>
            <person name="Luo H."/>
            <person name="Xiang L."/>
            <person name="Li Y."/>
            <person name="Xu Z."/>
            <person name="Ji A."/>
            <person name="Wang L."/>
            <person name="Lu S."/>
            <person name="Hayward A."/>
            <person name="Sun W."/>
            <person name="Li X."/>
            <person name="Schwartz D.C."/>
            <person name="Wang Y."/>
            <person name="Chen S."/>
        </authorList>
    </citation>
    <scope>NUCLEOTIDE SEQUENCE [LARGE SCALE GENOMIC DNA]</scope>
    <source>
        <strain evidence="2 3">ZZ0214-1</strain>
    </source>
</reference>
<sequence length="180" mass="19730">MLQQPAEDSDDNNNSNNNNNNNNNNAMDVDENDLPENILIAPVMSSSPPRAHASTSGRPAHNAGPPPKHPKDFLTSPEARAALTEKELTQEEVRKVLENIEIRKNRAENLSVLFALSLVSVTCNSDATEVDTSIWTMATVHDPGAMDTYPDMLLCHWYAADVEMPADPGDIFGCKKHVLP</sequence>
<feature type="compositionally biased region" description="Low complexity" evidence="1">
    <location>
        <begin position="12"/>
        <end position="25"/>
    </location>
</feature>